<evidence type="ECO:0000313" key="11">
    <source>
        <dbReference type="EMBL" id="VDL60315.1"/>
    </source>
</evidence>
<dbReference type="GO" id="GO:0003682">
    <property type="term" value="F:chromatin binding"/>
    <property type="evidence" value="ECO:0007669"/>
    <property type="project" value="TreeGrafter"/>
</dbReference>
<sequence length="1055" mass="115706">MTLRSSTNTSMRTWRRYFPLVSVDSVVTLFEEMLQTNHSMESFPPSNSLEPNIAFASIILGYIESHITRDPSVSLSSDTSLSTLSTRKRPSSSNLRSSRAAKRMTVRVLSPAPSPVEVPSPDGLLTVQEDDARSSVSMPPSDRQSASSPMSVVMESPKPVFPTLKFEDAEQLYQRFYEMIVHDPKLSALCRHPADSVTGASTKLPIPQSSNRDLIRVVCDAICSHLSSSLRIRERIGHAQSIYSLLKFGQLDSFGLAYSTVAACQLLGYSDVHLALSEDHAWVEFGPPERRENADVSVMHGLELLSSSSGDNITSSPATLLRPPPVRLEPFLHSWLYLNGYPVVCNPGILSIAAVVAAIQPSRLIKSSVESLGGEQSSSRRSKSKMSALSTSSDGHSTRIVEGISIDVKQRIHPIVHITKDSNFKTQIVLLQLKQRLLWTVYRAGLLDRYPLGLTNLAEIEMGYPTPGVQVSDIASDFQITSSSDSLSEIIEIHGEGITKEVNFQPDIPLELLRRAVEINRVFFRNQHVYPYLYLANYHLRRDDVIGALHYWVEAARVIGQYNHSTEDVEIYREFLEIATVIIPDFFRSRSGDASGQNLLDNPLCMAYLLVFYDHLCLWEEGSAVPVLHVGWVDKLVTSLVRFSPAVRTQLHIEVTRSTNDESSESVAVTAKKSRCRPSTTATTAFRSAQSLNKMDDSKVEMDEVKNEAAQQPLSVILPPPIASSAGLQSSSTTGSSVPPVFPSGGEISSIPPEVVGAPPAPESIVPSSLNDNGDEEGDDNPPDVNRIMAEYAAGNTKKMIAMLAKASQFGILNLKFLLGAKNESLYTSSDDSEQFFGSNESVDSQKDPDGQESMTKEDVKKEKENQACVEPVGHPEHQEMDVNTEGEVILIDIPSSRHSHRVSPSPESSVCPSLPSIASTPPLPLHQPPLPVAMTTNDDLEPERTEVYLQQPISSQGEQPQSGVTQLDIPIKTEPANAAADSKSPGVYLRLYSTKMCRIGHFLNAPGPLKTSAIKLTLTAQSEVDIGRRSRFRRSSASTRWNRIPDDGSAPATE</sequence>
<evidence type="ECO:0000256" key="7">
    <source>
        <dbReference type="ARBA" id="ARBA00023125"/>
    </source>
</evidence>
<reference evidence="11 12" key="2">
    <citation type="submission" date="2018-11" db="EMBL/GenBank/DDBJ databases">
        <authorList>
            <consortium name="Pathogen Informatics"/>
        </authorList>
    </citation>
    <scope>NUCLEOTIDE SEQUENCE [LARGE SCALE GENOMIC DNA]</scope>
</reference>
<accession>A0A158QEW8</accession>
<evidence type="ECO:0000256" key="8">
    <source>
        <dbReference type="ARBA" id="ARBA00023163"/>
    </source>
</evidence>
<evidence type="ECO:0000256" key="2">
    <source>
        <dbReference type="ARBA" id="ARBA00021162"/>
    </source>
</evidence>
<dbReference type="GO" id="GO:0035097">
    <property type="term" value="C:histone methyltransferase complex"/>
    <property type="evidence" value="ECO:0007669"/>
    <property type="project" value="TreeGrafter"/>
</dbReference>
<feature type="compositionally biased region" description="Polar residues" evidence="10">
    <location>
        <begin position="134"/>
        <end position="150"/>
    </location>
</feature>
<dbReference type="InterPro" id="IPR007747">
    <property type="entry name" value="Menin"/>
</dbReference>
<feature type="compositionally biased region" description="Polar residues" evidence="10">
    <location>
        <begin position="829"/>
        <end position="843"/>
    </location>
</feature>
<dbReference type="AlphaFoldDB" id="A0A158QEW8"/>
<dbReference type="PANTHER" id="PTHR12693">
    <property type="entry name" value="MENIN"/>
    <property type="match status" value="1"/>
</dbReference>
<reference evidence="13" key="1">
    <citation type="submission" date="2016-04" db="UniProtKB">
        <authorList>
            <consortium name="WormBaseParasite"/>
        </authorList>
    </citation>
    <scope>IDENTIFICATION</scope>
</reference>
<dbReference type="GO" id="GO:0000976">
    <property type="term" value="F:transcription cis-regulatory region binding"/>
    <property type="evidence" value="ECO:0007669"/>
    <property type="project" value="TreeGrafter"/>
</dbReference>
<evidence type="ECO:0000313" key="13">
    <source>
        <dbReference type="WBParaSite" id="HDID_0000799901-mRNA-1"/>
    </source>
</evidence>
<dbReference type="EMBL" id="UYSG01011010">
    <property type="protein sequence ID" value="VDL60315.1"/>
    <property type="molecule type" value="Genomic_DNA"/>
</dbReference>
<feature type="compositionally biased region" description="Low complexity" evidence="10">
    <location>
        <begin position="723"/>
        <end position="758"/>
    </location>
</feature>
<proteinExistence type="predicted"/>
<gene>
    <name evidence="11" type="ORF">HDID_LOCUS7997</name>
</gene>
<keyword evidence="9" id="KW-0539">Nucleus</keyword>
<dbReference type="GO" id="GO:0045786">
    <property type="term" value="P:negative regulation of cell cycle"/>
    <property type="evidence" value="ECO:0007669"/>
    <property type="project" value="TreeGrafter"/>
</dbReference>
<dbReference type="GO" id="GO:0000785">
    <property type="term" value="C:chromatin"/>
    <property type="evidence" value="ECO:0007669"/>
    <property type="project" value="TreeGrafter"/>
</dbReference>
<dbReference type="GO" id="GO:0000403">
    <property type="term" value="F:Y-form DNA binding"/>
    <property type="evidence" value="ECO:0007669"/>
    <property type="project" value="TreeGrafter"/>
</dbReference>
<feature type="region of interest" description="Disordered" evidence="10">
    <location>
        <begin position="1030"/>
        <end position="1055"/>
    </location>
</feature>
<feature type="compositionally biased region" description="Basic and acidic residues" evidence="10">
    <location>
        <begin position="844"/>
        <end position="866"/>
    </location>
</feature>
<keyword evidence="5" id="KW-0156">Chromatin regulator</keyword>
<keyword evidence="4" id="KW-0597">Phosphoprotein</keyword>
<feature type="compositionally biased region" description="Acidic residues" evidence="10">
    <location>
        <begin position="773"/>
        <end position="782"/>
    </location>
</feature>
<dbReference type="GO" id="GO:0008285">
    <property type="term" value="P:negative regulation of cell population proliferation"/>
    <property type="evidence" value="ECO:0007669"/>
    <property type="project" value="TreeGrafter"/>
</dbReference>
<dbReference type="WBParaSite" id="HDID_0000799901-mRNA-1">
    <property type="protein sequence ID" value="HDID_0000799901-mRNA-1"/>
    <property type="gene ID" value="HDID_0000799901"/>
</dbReference>
<feature type="region of interest" description="Disordered" evidence="10">
    <location>
        <begin position="370"/>
        <end position="396"/>
    </location>
</feature>
<dbReference type="Proteomes" id="UP000274504">
    <property type="component" value="Unassembled WGS sequence"/>
</dbReference>
<evidence type="ECO:0000256" key="4">
    <source>
        <dbReference type="ARBA" id="ARBA00022553"/>
    </source>
</evidence>
<evidence type="ECO:0000313" key="12">
    <source>
        <dbReference type="Proteomes" id="UP000274504"/>
    </source>
</evidence>
<feature type="region of interest" description="Disordered" evidence="10">
    <location>
        <begin position="721"/>
        <end position="786"/>
    </location>
</feature>
<feature type="compositionally biased region" description="Low complexity" evidence="10">
    <location>
        <begin position="71"/>
        <end position="85"/>
    </location>
</feature>
<dbReference type="Pfam" id="PF05053">
    <property type="entry name" value="Menin"/>
    <property type="match status" value="3"/>
</dbReference>
<evidence type="ECO:0000256" key="3">
    <source>
        <dbReference type="ARBA" id="ARBA00022491"/>
    </source>
</evidence>
<organism evidence="13">
    <name type="scientific">Hymenolepis diminuta</name>
    <name type="common">Rat tapeworm</name>
    <dbReference type="NCBI Taxonomy" id="6216"/>
    <lineage>
        <taxon>Eukaryota</taxon>
        <taxon>Metazoa</taxon>
        <taxon>Spiralia</taxon>
        <taxon>Lophotrochozoa</taxon>
        <taxon>Platyhelminthes</taxon>
        <taxon>Cestoda</taxon>
        <taxon>Eucestoda</taxon>
        <taxon>Cyclophyllidea</taxon>
        <taxon>Hymenolepididae</taxon>
        <taxon>Hymenolepis</taxon>
    </lineage>
</organism>
<dbReference type="OrthoDB" id="5962932at2759"/>
<evidence type="ECO:0000256" key="10">
    <source>
        <dbReference type="SAM" id="MobiDB-lite"/>
    </source>
</evidence>
<dbReference type="GO" id="GO:0006357">
    <property type="term" value="P:regulation of transcription by RNA polymerase II"/>
    <property type="evidence" value="ECO:0007669"/>
    <property type="project" value="TreeGrafter"/>
</dbReference>
<feature type="region of interest" description="Disordered" evidence="10">
    <location>
        <begin position="829"/>
        <end position="867"/>
    </location>
</feature>
<keyword evidence="8" id="KW-0804">Transcription</keyword>
<feature type="region of interest" description="Disordered" evidence="10">
    <location>
        <begin position="71"/>
        <end position="154"/>
    </location>
</feature>
<keyword evidence="6" id="KW-0805">Transcription regulation</keyword>
<evidence type="ECO:0000256" key="1">
    <source>
        <dbReference type="ARBA" id="ARBA00004123"/>
    </source>
</evidence>
<dbReference type="STRING" id="6216.A0A158QEW8"/>
<protein>
    <recommendedName>
        <fullName evidence="2">Menin</fullName>
    </recommendedName>
</protein>
<evidence type="ECO:0000256" key="6">
    <source>
        <dbReference type="ARBA" id="ARBA00023015"/>
    </source>
</evidence>
<dbReference type="PANTHER" id="PTHR12693:SF3">
    <property type="entry name" value="MENIN"/>
    <property type="match status" value="1"/>
</dbReference>
<keyword evidence="3" id="KW-0678">Repressor</keyword>
<dbReference type="GO" id="GO:0006325">
    <property type="term" value="P:chromatin organization"/>
    <property type="evidence" value="ECO:0007669"/>
    <property type="project" value="UniProtKB-KW"/>
</dbReference>
<evidence type="ECO:0000256" key="9">
    <source>
        <dbReference type="ARBA" id="ARBA00023242"/>
    </source>
</evidence>
<comment type="subcellular location">
    <subcellularLocation>
        <location evidence="1">Nucleus</location>
    </subcellularLocation>
</comment>
<keyword evidence="7" id="KW-0238">DNA-binding</keyword>
<evidence type="ECO:0000256" key="5">
    <source>
        <dbReference type="ARBA" id="ARBA00022853"/>
    </source>
</evidence>
<name>A0A158QEW8_HYMDI</name>